<feature type="coiled-coil region" evidence="3">
    <location>
        <begin position="270"/>
        <end position="332"/>
    </location>
</feature>
<name>A0ABY9C230_VITVI</name>
<dbReference type="Pfam" id="PF07765">
    <property type="entry name" value="KIP1"/>
    <property type="match status" value="1"/>
</dbReference>
<dbReference type="PROSITE" id="PS51774">
    <property type="entry name" value="NAB"/>
    <property type="match status" value="1"/>
</dbReference>
<dbReference type="EMBL" id="CP126653">
    <property type="protein sequence ID" value="WJZ89253.1"/>
    <property type="molecule type" value="Genomic_DNA"/>
</dbReference>
<feature type="domain" description="NAB" evidence="5">
    <location>
        <begin position="21"/>
        <end position="101"/>
    </location>
</feature>
<proteinExistence type="inferred from homology"/>
<dbReference type="PANTHER" id="PTHR32258:SF3">
    <property type="entry name" value="PROTEIN NETWORKED 4A"/>
    <property type="match status" value="1"/>
</dbReference>
<sequence length="617" mass="70856">MASSLVKSQKNLKRTESKKSHSWWWDSHISPKNSKWLADNLEEMDQSVKRMLKLIEEDGDSFAKKAEMYYQKRPELISHVEDFYRIYRSLAERYDHVTGELRKNILSDLQSQGSGISDLGSEPASTCPSPDQRERRRKSGRRAAGFDFFLGSGGSSSDLYNKGDESSSLSDSESGSDDSSVNNYLGVPGKQQMQQEENADRSLRGTGNGNCEDLLGKIAGYEEELRAAKEKIQLSEEEIVRLKTELQKYGPLNFTNNFQAELVELPPRDIKMQESELEFAKKQASEFEEGAVGLEVDCSDPGLKIQSLVEELRITKERLQGSEKEIATLIDELASRGSSESISHMQEQLELTHKDIAMWKAKLDREKREVSKLQERVGRYKTSLSDREHEIRELKEVISDADHNFELEKSLLMAKISKLLDDQSHLEEKLKEWELRCQSLEEEIKQVDAEKRETKARLEEQEKLWKTEIEQLKADTAESGDRINDLNKSLDALNLKHDTLMSERDELSARVHALISELSSRDDQKIQMDKYLHQLRIEQAELVAGAGDARRLVEELRSKAKQLEEEVERQKGLVSEAAEEKREAIRQLCFSLEHYRNDYNRLRQAFTVHKRPAVLTS</sequence>
<dbReference type="Proteomes" id="UP001227230">
    <property type="component" value="Chromosome 6"/>
</dbReference>
<feature type="region of interest" description="Disordered" evidence="4">
    <location>
        <begin position="1"/>
        <end position="22"/>
    </location>
</feature>
<feature type="region of interest" description="Disordered" evidence="4">
    <location>
        <begin position="112"/>
        <end position="138"/>
    </location>
</feature>
<evidence type="ECO:0000256" key="1">
    <source>
        <dbReference type="ARBA" id="ARBA00023054"/>
    </source>
</evidence>
<protein>
    <recommendedName>
        <fullName evidence="5">NAB domain-containing protein</fullName>
    </recommendedName>
</protein>
<evidence type="ECO:0000256" key="3">
    <source>
        <dbReference type="SAM" id="Coils"/>
    </source>
</evidence>
<evidence type="ECO:0000256" key="4">
    <source>
        <dbReference type="SAM" id="MobiDB-lite"/>
    </source>
</evidence>
<feature type="compositionally biased region" description="Low complexity" evidence="4">
    <location>
        <begin position="166"/>
        <end position="180"/>
    </location>
</feature>
<feature type="coiled-coil region" evidence="3">
    <location>
        <begin position="356"/>
        <end position="383"/>
    </location>
</feature>
<keyword evidence="1 3" id="KW-0175">Coiled coil</keyword>
<feature type="coiled-coil region" evidence="3">
    <location>
        <begin position="546"/>
        <end position="587"/>
    </location>
</feature>
<feature type="region of interest" description="Disordered" evidence="4">
    <location>
        <begin position="157"/>
        <end position="208"/>
    </location>
</feature>
<evidence type="ECO:0000259" key="5">
    <source>
        <dbReference type="PROSITE" id="PS51774"/>
    </source>
</evidence>
<reference evidence="6 7" key="1">
    <citation type="journal article" date="2023" name="Hortic Res">
        <title>The complete reference genome for grapevine (Vitis vinifera L.) genetics and breeding.</title>
        <authorList>
            <person name="Shi X."/>
            <person name="Cao S."/>
            <person name="Wang X."/>
            <person name="Huang S."/>
            <person name="Wang Y."/>
            <person name="Liu Z."/>
            <person name="Liu W."/>
            <person name="Leng X."/>
            <person name="Peng Y."/>
            <person name="Wang N."/>
            <person name="Wang Y."/>
            <person name="Ma Z."/>
            <person name="Xu X."/>
            <person name="Zhang F."/>
            <person name="Xue H."/>
            <person name="Zhong H."/>
            <person name="Wang Y."/>
            <person name="Zhang K."/>
            <person name="Velt A."/>
            <person name="Avia K."/>
            <person name="Holtgrawe D."/>
            <person name="Grimplet J."/>
            <person name="Matus J.T."/>
            <person name="Ware D."/>
            <person name="Wu X."/>
            <person name="Wang H."/>
            <person name="Liu C."/>
            <person name="Fang Y."/>
            <person name="Rustenholz C."/>
            <person name="Cheng Z."/>
            <person name="Xiao H."/>
            <person name="Zhou Y."/>
        </authorList>
    </citation>
    <scope>NUCLEOTIDE SEQUENCE [LARGE SCALE GENOMIC DNA]</scope>
    <source>
        <strain evidence="7">cv. Pinot noir / PN40024</strain>
        <tissue evidence="6">Leaf</tissue>
    </source>
</reference>
<feature type="coiled-coil region" evidence="3">
    <location>
        <begin position="211"/>
        <end position="245"/>
    </location>
</feature>
<organism evidence="6 7">
    <name type="scientific">Vitis vinifera</name>
    <name type="common">Grape</name>
    <dbReference type="NCBI Taxonomy" id="29760"/>
    <lineage>
        <taxon>Eukaryota</taxon>
        <taxon>Viridiplantae</taxon>
        <taxon>Streptophyta</taxon>
        <taxon>Embryophyta</taxon>
        <taxon>Tracheophyta</taxon>
        <taxon>Spermatophyta</taxon>
        <taxon>Magnoliopsida</taxon>
        <taxon>eudicotyledons</taxon>
        <taxon>Gunneridae</taxon>
        <taxon>Pentapetalae</taxon>
        <taxon>rosids</taxon>
        <taxon>Vitales</taxon>
        <taxon>Vitaceae</taxon>
        <taxon>Viteae</taxon>
        <taxon>Vitis</taxon>
    </lineage>
</organism>
<dbReference type="InterPro" id="IPR051861">
    <property type="entry name" value="NET_actin-binding_domain"/>
</dbReference>
<comment type="similarity">
    <text evidence="2">Belongs to the NET family.</text>
</comment>
<feature type="coiled-coil region" evidence="3">
    <location>
        <begin position="416"/>
        <end position="510"/>
    </location>
</feature>
<keyword evidence="7" id="KW-1185">Reference proteome</keyword>
<dbReference type="InterPro" id="IPR011684">
    <property type="entry name" value="NAB"/>
</dbReference>
<dbReference type="PANTHER" id="PTHR32258">
    <property type="entry name" value="PROTEIN NETWORKED 4A"/>
    <property type="match status" value="1"/>
</dbReference>
<evidence type="ECO:0000313" key="6">
    <source>
        <dbReference type="EMBL" id="WJZ89253.1"/>
    </source>
</evidence>
<gene>
    <name evidence="6" type="ORF">VitviT2T_008481</name>
</gene>
<evidence type="ECO:0000313" key="7">
    <source>
        <dbReference type="Proteomes" id="UP001227230"/>
    </source>
</evidence>
<evidence type="ECO:0000256" key="2">
    <source>
        <dbReference type="ARBA" id="ARBA00038006"/>
    </source>
</evidence>
<accession>A0ABY9C230</accession>
<dbReference type="Gene3D" id="1.10.287.1490">
    <property type="match status" value="1"/>
</dbReference>